<reference evidence="2" key="1">
    <citation type="journal article" date="2017" name="Ticks Tick Borne Dis.">
        <title>An insight into the sialome of Hyalomma excavatum.</title>
        <authorList>
            <person name="Ribeiro J.M."/>
            <person name="Slovak M."/>
            <person name="Francischetti I.M."/>
        </authorList>
    </citation>
    <scope>NUCLEOTIDE SEQUENCE</scope>
    <source>
        <strain evidence="2">Samish</strain>
        <tissue evidence="2">Salivary glands</tissue>
    </source>
</reference>
<sequence>YVSAAAMPSDGGGFEFYPTMTSGSVFDNFAFSPTIKLDELAAYQEPRGHMFKESSHDKGKKAWRLKGVADDEDEAEFREEGTRHSNSKNGGKAEEWRRPDSKPTNSEESRSAEEEGAAAAAGRKRRPNGNSGSYFRGVPEQDEDSSEEEGGGDDAPREDEKAGTSPATSLGSRDEIAYSRGNSRRPFVRVKNSGALTSEEASSSEEGRRAAATPLRNYESGPMGNGNVRGATTMSNQRFENGRGNVKNGGYGNSGELPSFAAETSGSRTEGAASVRGANDNNDDGGVRDIRYNSYNGNNIDDSALRTA</sequence>
<feature type="compositionally biased region" description="Acidic residues" evidence="1">
    <location>
        <begin position="140"/>
        <end position="152"/>
    </location>
</feature>
<feature type="non-terminal residue" evidence="2">
    <location>
        <position position="1"/>
    </location>
</feature>
<feature type="region of interest" description="Disordered" evidence="1">
    <location>
        <begin position="50"/>
        <end position="308"/>
    </location>
</feature>
<name>A0A131XME0_9ACAR</name>
<evidence type="ECO:0000256" key="1">
    <source>
        <dbReference type="SAM" id="MobiDB-lite"/>
    </source>
</evidence>
<dbReference type="EMBL" id="GEFH01001281">
    <property type="protein sequence ID" value="JAP67300.1"/>
    <property type="molecule type" value="mRNA"/>
</dbReference>
<protein>
    <submittedName>
        <fullName evidence="2">Uncharacterized protein</fullName>
    </submittedName>
</protein>
<feature type="compositionally biased region" description="Polar residues" evidence="1">
    <location>
        <begin position="230"/>
        <end position="239"/>
    </location>
</feature>
<organism evidence="2">
    <name type="scientific">Hyalomma excavatum</name>
    <dbReference type="NCBI Taxonomy" id="257692"/>
    <lineage>
        <taxon>Eukaryota</taxon>
        <taxon>Metazoa</taxon>
        <taxon>Ecdysozoa</taxon>
        <taxon>Arthropoda</taxon>
        <taxon>Chelicerata</taxon>
        <taxon>Arachnida</taxon>
        <taxon>Acari</taxon>
        <taxon>Parasitiformes</taxon>
        <taxon>Ixodida</taxon>
        <taxon>Ixodoidea</taxon>
        <taxon>Ixodidae</taxon>
        <taxon>Hyalomminae</taxon>
        <taxon>Hyalomma</taxon>
    </lineage>
</organism>
<feature type="compositionally biased region" description="Basic and acidic residues" evidence="1">
    <location>
        <begin position="91"/>
        <end position="113"/>
    </location>
</feature>
<accession>A0A131XME0</accession>
<feature type="non-terminal residue" evidence="2">
    <location>
        <position position="308"/>
    </location>
</feature>
<dbReference type="AlphaFoldDB" id="A0A131XME0"/>
<proteinExistence type="evidence at transcript level"/>
<evidence type="ECO:0000313" key="2">
    <source>
        <dbReference type="EMBL" id="JAP67300.1"/>
    </source>
</evidence>